<accession>A0A2D3VL67</accession>
<gene>
    <name evidence="1" type="ORF">RCC_10010</name>
</gene>
<dbReference type="GeneID" id="35605063"/>
<protein>
    <submittedName>
        <fullName evidence="1">Uncharacterized protein</fullName>
    </submittedName>
</protein>
<keyword evidence="2" id="KW-1185">Reference proteome</keyword>
<evidence type="ECO:0000313" key="2">
    <source>
        <dbReference type="Proteomes" id="UP000225277"/>
    </source>
</evidence>
<reference evidence="1 2" key="1">
    <citation type="submission" date="2016-03" db="EMBL/GenBank/DDBJ databases">
        <authorList>
            <person name="Ploux O."/>
        </authorList>
    </citation>
    <scope>NUCLEOTIDE SEQUENCE [LARGE SCALE GENOMIC DNA]</scope>
    <source>
        <strain evidence="1 2">URUG2</strain>
    </source>
</reference>
<dbReference type="EMBL" id="FJUY01000020">
    <property type="protein sequence ID" value="CZT24289.1"/>
    <property type="molecule type" value="Genomic_DNA"/>
</dbReference>
<dbReference type="AlphaFoldDB" id="A0A2D3VL67"/>
<evidence type="ECO:0000313" key="1">
    <source>
        <dbReference type="EMBL" id="CZT24289.1"/>
    </source>
</evidence>
<name>A0A2D3VL67_9PEZI</name>
<sequence length="275" mass="30461">MCKTQSIAHICGHTVTFRLSICAASFQFQTPKSEVKAKCCASPDITLHFLHPCGPCERIRAQERVTAELALIEAKFPSSSWAVPSELEAARAQADHELWADFRKFPDSKFKSKRLSKPERGWKTATDPKGSLLRTEVKPGDVLDEWGGAISLSDEIASIEAERAADGMPPLAPLTSVFEDDNDWGNIAELGVCEPAIPTSREYVSTRPAAMGKSEGQDNKTKSDLYATFQPPHLRHRRRLQERAQQVLHDTSSINGKKVASEATNMIRRLATPFM</sequence>
<dbReference type="RefSeq" id="XP_023631013.1">
    <property type="nucleotide sequence ID" value="XM_023775245.1"/>
</dbReference>
<dbReference type="Proteomes" id="UP000225277">
    <property type="component" value="Unassembled WGS sequence"/>
</dbReference>
<organism evidence="1 2">
    <name type="scientific">Ramularia collo-cygni</name>
    <dbReference type="NCBI Taxonomy" id="112498"/>
    <lineage>
        <taxon>Eukaryota</taxon>
        <taxon>Fungi</taxon>
        <taxon>Dikarya</taxon>
        <taxon>Ascomycota</taxon>
        <taxon>Pezizomycotina</taxon>
        <taxon>Dothideomycetes</taxon>
        <taxon>Dothideomycetidae</taxon>
        <taxon>Mycosphaerellales</taxon>
        <taxon>Mycosphaerellaceae</taxon>
        <taxon>Ramularia</taxon>
    </lineage>
</organism>
<proteinExistence type="predicted"/>